<name>B7Q619_IXOSC</name>
<dbReference type="InParanoid" id="B7Q619"/>
<dbReference type="EMBL" id="ABJB010682530">
    <property type="status" value="NOT_ANNOTATED_CDS"/>
    <property type="molecule type" value="Genomic_DNA"/>
</dbReference>
<dbReference type="PaxDb" id="6945-B7Q619"/>
<feature type="region of interest" description="Disordered" evidence="2">
    <location>
        <begin position="1"/>
        <end position="23"/>
    </location>
</feature>
<feature type="coiled-coil region" evidence="1">
    <location>
        <begin position="116"/>
        <end position="196"/>
    </location>
</feature>
<dbReference type="VEuPathDB" id="VectorBase:ISCI011555"/>
<feature type="compositionally biased region" description="Low complexity" evidence="2">
    <location>
        <begin position="1"/>
        <end position="17"/>
    </location>
</feature>
<dbReference type="VEuPathDB" id="VectorBase:ISCP_009386"/>
<dbReference type="EMBL" id="ABJB010333953">
    <property type="status" value="NOT_ANNOTATED_CDS"/>
    <property type="molecule type" value="Genomic_DNA"/>
</dbReference>
<feature type="region of interest" description="Disordered" evidence="2">
    <location>
        <begin position="480"/>
        <end position="513"/>
    </location>
</feature>
<dbReference type="VEuPathDB" id="VectorBase:ISCW011555"/>
<dbReference type="EnsemblMetazoa" id="ISCW011555-RA">
    <property type="protein sequence ID" value="ISCW011555-PA"/>
    <property type="gene ID" value="ISCW011555"/>
</dbReference>
<proteinExistence type="evidence at protein level"/>
<evidence type="ECO:0000313" key="3">
    <source>
        <dbReference type="EMBL" id="EEC14291.1"/>
    </source>
</evidence>
<dbReference type="Proteomes" id="UP000001555">
    <property type="component" value="Unassembled WGS sequence"/>
</dbReference>
<reference evidence="4" key="2">
    <citation type="submission" date="2020-05" db="UniProtKB">
        <authorList>
            <consortium name="EnsemblMetazoa"/>
        </authorList>
    </citation>
    <scope>IDENTIFICATION</scope>
    <source>
        <strain evidence="4">wikel</strain>
    </source>
</reference>
<dbReference type="EMBL" id="ABJB010105611">
    <property type="status" value="NOT_ANNOTATED_CDS"/>
    <property type="molecule type" value="Genomic_DNA"/>
</dbReference>
<dbReference type="EMBL" id="DS864841">
    <property type="protein sequence ID" value="EEC14291.1"/>
    <property type="molecule type" value="Genomic_DNA"/>
</dbReference>
<dbReference type="EMBL" id="ABJB010960877">
    <property type="status" value="NOT_ANNOTATED_CDS"/>
    <property type="molecule type" value="Genomic_DNA"/>
</dbReference>
<feature type="coiled-coil region" evidence="1">
    <location>
        <begin position="395"/>
        <end position="432"/>
    </location>
</feature>
<dbReference type="Gene3D" id="1.20.5.990">
    <property type="entry name" value="Nemo cc2-lz domain - 1d5 darpin complex"/>
    <property type="match status" value="1"/>
</dbReference>
<evidence type="ECO:0000256" key="2">
    <source>
        <dbReference type="SAM" id="MobiDB-lite"/>
    </source>
</evidence>
<dbReference type="OrthoDB" id="6343844at2759"/>
<dbReference type="InterPro" id="IPR051301">
    <property type="entry name" value="Optineurin/NFkB_EssMod"/>
</dbReference>
<dbReference type="GO" id="GO:0016787">
    <property type="term" value="F:hydrolase activity"/>
    <property type="evidence" value="ECO:0007669"/>
    <property type="project" value="UniProtKB-KW"/>
</dbReference>
<evidence type="ECO:0000313" key="5">
    <source>
        <dbReference type="Proteomes" id="UP000001555"/>
    </source>
</evidence>
<keyword evidence="5" id="KW-1185">Reference proteome</keyword>
<keyword evidence="3" id="KW-0378">Hydrolase</keyword>
<gene>
    <name evidence="3" type="ORF">IscW_ISCW011555</name>
</gene>
<dbReference type="STRING" id="6945.B7Q619"/>
<dbReference type="EC" id="3.4.21.72" evidence="3"/>
<dbReference type="EMBL" id="ABJB010275844">
    <property type="status" value="NOT_ANNOTATED_CDS"/>
    <property type="molecule type" value="Genomic_DNA"/>
</dbReference>
<keyword evidence="6" id="KW-1267">Proteomics identification</keyword>
<keyword evidence="1" id="KW-0175">Coiled coil</keyword>
<dbReference type="AlphaFoldDB" id="B7Q619"/>
<dbReference type="PANTHER" id="PTHR31553">
    <property type="entry name" value="NF-KAPPA-B ESSENTIAL MODULATOR"/>
    <property type="match status" value="1"/>
</dbReference>
<dbReference type="GO" id="GO:0043122">
    <property type="term" value="P:regulation of canonical NF-kappaB signal transduction"/>
    <property type="evidence" value="ECO:0000318"/>
    <property type="project" value="GO_Central"/>
</dbReference>
<dbReference type="GO" id="GO:0005634">
    <property type="term" value="C:nucleus"/>
    <property type="evidence" value="ECO:0000318"/>
    <property type="project" value="GO_Central"/>
</dbReference>
<dbReference type="EMBL" id="ABJB010047472">
    <property type="status" value="NOT_ANNOTATED_CDS"/>
    <property type="molecule type" value="Genomic_DNA"/>
</dbReference>
<protein>
    <submittedName>
        <fullName evidence="3 4">Muscle myosin heavy chain, putative</fullName>
        <ecNumber evidence="3">3.4.21.72</ecNumber>
    </submittedName>
</protein>
<dbReference type="GO" id="GO:0070530">
    <property type="term" value="F:K63-linked polyubiquitin modification-dependent protein binding"/>
    <property type="evidence" value="ECO:0000318"/>
    <property type="project" value="GO_Central"/>
</dbReference>
<feature type="region of interest" description="Disordered" evidence="2">
    <location>
        <begin position="198"/>
        <end position="219"/>
    </location>
</feature>
<feature type="coiled-coil region" evidence="1">
    <location>
        <begin position="282"/>
        <end position="369"/>
    </location>
</feature>
<dbReference type="PANTHER" id="PTHR31553:SF1">
    <property type="entry name" value="NF-KAPPA-B ESSENTIAL MODULATOR"/>
    <property type="match status" value="1"/>
</dbReference>
<organism>
    <name type="scientific">Ixodes scapularis</name>
    <name type="common">Black-legged tick</name>
    <name type="synonym">Deer tick</name>
    <dbReference type="NCBI Taxonomy" id="6945"/>
    <lineage>
        <taxon>Eukaryota</taxon>
        <taxon>Metazoa</taxon>
        <taxon>Ecdysozoa</taxon>
        <taxon>Arthropoda</taxon>
        <taxon>Chelicerata</taxon>
        <taxon>Arachnida</taxon>
        <taxon>Acari</taxon>
        <taxon>Parasitiformes</taxon>
        <taxon>Ixodida</taxon>
        <taxon>Ixodoidea</taxon>
        <taxon>Ixodidae</taxon>
        <taxon>Ixodinae</taxon>
        <taxon>Ixodes</taxon>
    </lineage>
</organism>
<sequence length="542" mass="61287">MSTEAATAISAAPASHSDSGDDLMSDFVVLSKSPQEESLLVVENPALAQLQLSLPSGDISLDEAEQCVRDLLRENRELKGKSSSTRIASGHPMVPVCSLVNSQKLREQYETFVDWKEQLSRAHEQHRQALERLQGEKEALAAQAARLGQRLKESEERSEALGRDLAEQTAGLKQQLKEAEQRCTQLQEKVRAQEELLARERRGSEPESPTPSQRSQSVSDVLVQLHQEQTKTAHQSEQIRYLSQESVSDVLVQLHQEQTKTAHQSEQIRYLSQELLKLNQHVKESSEQTTRLKEKLSQVEARKAEVAYHETARLAQLEAALLEKDAVVRALQEQSVQRASEVDELRQALLKAEQRHEKAKTDYAELLRTWQEFESSNESGEHTFVQVEARPGALRRQLEEARKEVQDKLVALAERERQLTGLRDERTRLRQELELMPPLQAQVDLFRTDYMAEKEARVGLESRVREQQRTIRELQERLTGLELAEQRTSRAQPAESQAPPGHESASPTDSNLPCPLCGASCSTRDAYIRHVQSCADSDAGFR</sequence>
<dbReference type="HOGENOM" id="CLU_502773_0_0_1"/>
<evidence type="ECO:0007829" key="6">
    <source>
        <dbReference type="PeptideAtlas" id="B7Q619"/>
    </source>
</evidence>
<evidence type="ECO:0000313" key="4">
    <source>
        <dbReference type="EnsemblMetazoa" id="ISCW011555-PA"/>
    </source>
</evidence>
<accession>B7Q619</accession>
<reference evidence="3 5" key="1">
    <citation type="submission" date="2008-03" db="EMBL/GenBank/DDBJ databases">
        <title>Annotation of Ixodes scapularis.</title>
        <authorList>
            <consortium name="Ixodes scapularis Genome Project Consortium"/>
            <person name="Caler E."/>
            <person name="Hannick L.I."/>
            <person name="Bidwell S."/>
            <person name="Joardar V."/>
            <person name="Thiagarajan M."/>
            <person name="Amedeo P."/>
            <person name="Galinsky K.J."/>
            <person name="Schobel S."/>
            <person name="Inman J."/>
            <person name="Hostetler J."/>
            <person name="Miller J."/>
            <person name="Hammond M."/>
            <person name="Megy K."/>
            <person name="Lawson D."/>
            <person name="Kodira C."/>
            <person name="Sutton G."/>
            <person name="Meyer J."/>
            <person name="Hill C.A."/>
            <person name="Birren B."/>
            <person name="Nene V."/>
            <person name="Collins F."/>
            <person name="Alarcon-Chaidez F."/>
            <person name="Wikel S."/>
            <person name="Strausberg R."/>
        </authorList>
    </citation>
    <scope>NUCLEOTIDE SEQUENCE [LARGE SCALE GENOMIC DNA]</scope>
    <source>
        <strain evidence="5">Wikel</strain>
        <strain evidence="3">Wikel colony</strain>
    </source>
</reference>
<dbReference type="GO" id="GO:0005737">
    <property type="term" value="C:cytoplasm"/>
    <property type="evidence" value="ECO:0000318"/>
    <property type="project" value="GO_Central"/>
</dbReference>
<evidence type="ECO:0000256" key="1">
    <source>
        <dbReference type="SAM" id="Coils"/>
    </source>
</evidence>
<feature type="compositionally biased region" description="Polar residues" evidence="2">
    <location>
        <begin position="210"/>
        <end position="219"/>
    </location>
</feature>